<dbReference type="PROSITE" id="PS50090">
    <property type="entry name" value="MYB_LIKE"/>
    <property type="match status" value="1"/>
</dbReference>
<dbReference type="InterPro" id="IPR009057">
    <property type="entry name" value="Homeodomain-like_sf"/>
</dbReference>
<feature type="region of interest" description="Disordered" evidence="4">
    <location>
        <begin position="195"/>
        <end position="219"/>
    </location>
</feature>
<dbReference type="Gene3D" id="1.10.10.60">
    <property type="entry name" value="Homeodomain-like"/>
    <property type="match status" value="2"/>
</dbReference>
<dbReference type="SMART" id="SM00717">
    <property type="entry name" value="SANT"/>
    <property type="match status" value="3"/>
</dbReference>
<evidence type="ECO:0000313" key="8">
    <source>
        <dbReference type="Proteomes" id="UP000054630"/>
    </source>
</evidence>
<keyword evidence="3" id="KW-0539">Nucleus</keyword>
<dbReference type="GO" id="GO:0003700">
    <property type="term" value="F:DNA-binding transcription factor activity"/>
    <property type="evidence" value="ECO:0007669"/>
    <property type="project" value="TreeGrafter"/>
</dbReference>
<accession>A0A0V0RU53</accession>
<dbReference type="EMBL" id="JYDL01000079">
    <property type="protein sequence ID" value="KRX17976.1"/>
    <property type="molecule type" value="Genomic_DNA"/>
</dbReference>
<organism evidence="7 8">
    <name type="scientific">Trichinella nelsoni</name>
    <dbReference type="NCBI Taxonomy" id="6336"/>
    <lineage>
        <taxon>Eukaryota</taxon>
        <taxon>Metazoa</taxon>
        <taxon>Ecdysozoa</taxon>
        <taxon>Nematoda</taxon>
        <taxon>Enoplea</taxon>
        <taxon>Dorylaimia</taxon>
        <taxon>Trichinellida</taxon>
        <taxon>Trichinellidae</taxon>
        <taxon>Trichinella</taxon>
    </lineage>
</organism>
<evidence type="ECO:0000256" key="3">
    <source>
        <dbReference type="ARBA" id="ARBA00023242"/>
    </source>
</evidence>
<name>A0A0V0RU53_9BILA</name>
<dbReference type="STRING" id="6336.A0A0V0RU53"/>
<sequence>MISADATPLRLLLQYSPSPRPQIHRNNHRMERRSTVHSIELIVTDSFGNTDEMLKILVISVANVVSARRIHTKSLFSNFNDNFKSFAKQKLVQQLHSLNKQLQRRLNRNCIAALHPGEEVLHGHDTKDLVSLFDQGCLHLLGRRLIRLCYKDHAHIKMEACSCLHRRRSLFSDCLIKYILIACCFVVAMPSGKRETERKGNAPVNTGPSPNSDGRANNPVEEADKAARVARLMSTGDHREQSSKRHKLQFKPLSEDEIPFWHRRNSRLSRDELELLKEMNITLKDGAFSEKEDKRVRKNWKRYSRFYNVEYRDFFYIENSEIPDRRSFLKSTNFYAELARKLPWRSSYSVVQRARNILHPNYENHANYTKEQTEALGNFVQEYGRKWAVIGDKLGRTPLSVGYRYKNMRRRKGRFTPEEHTAFIEAIKTYLKKSTESELLNVHMNEIAWSQVREQLPGRTLSQLKNHWCSWILKQTDITYGTVSIILEYLSIPMWIGNLSANTLELIRIWQGMCIIWQSVNFAECEAVLLESFHYDYDAIFEQYHAMMMMIVLCKHVTQCNAHSFQSHDHYNGHMLEDGCTIFGFWCWQE</sequence>
<reference evidence="7 8" key="1">
    <citation type="submission" date="2015-01" db="EMBL/GenBank/DDBJ databases">
        <title>Evolution of Trichinella species and genotypes.</title>
        <authorList>
            <person name="Korhonen P.K."/>
            <person name="Edoardo P."/>
            <person name="Giuseppe L.R."/>
            <person name="Gasser R.B."/>
        </authorList>
    </citation>
    <scope>NUCLEOTIDE SEQUENCE [LARGE SCALE GENOMIC DNA]</scope>
    <source>
        <strain evidence="7">ISS37</strain>
    </source>
</reference>
<keyword evidence="2" id="KW-0238">DNA-binding</keyword>
<dbReference type="PROSITE" id="PS51294">
    <property type="entry name" value="HTH_MYB"/>
    <property type="match status" value="1"/>
</dbReference>
<evidence type="ECO:0000259" key="6">
    <source>
        <dbReference type="PROSITE" id="PS51294"/>
    </source>
</evidence>
<evidence type="ECO:0000313" key="7">
    <source>
        <dbReference type="EMBL" id="KRX17976.1"/>
    </source>
</evidence>
<dbReference type="GO" id="GO:0000976">
    <property type="term" value="F:transcription cis-regulatory region binding"/>
    <property type="evidence" value="ECO:0007669"/>
    <property type="project" value="TreeGrafter"/>
</dbReference>
<evidence type="ECO:0000256" key="2">
    <source>
        <dbReference type="ARBA" id="ARBA00023125"/>
    </source>
</evidence>
<dbReference type="InterPro" id="IPR017930">
    <property type="entry name" value="Myb_dom"/>
</dbReference>
<dbReference type="CDD" id="cd00167">
    <property type="entry name" value="SANT"/>
    <property type="match status" value="2"/>
</dbReference>
<evidence type="ECO:0000259" key="5">
    <source>
        <dbReference type="PROSITE" id="PS50090"/>
    </source>
</evidence>
<comment type="subcellular location">
    <subcellularLocation>
        <location evidence="1">Nucleus</location>
    </subcellularLocation>
</comment>
<evidence type="ECO:0000256" key="4">
    <source>
        <dbReference type="SAM" id="MobiDB-lite"/>
    </source>
</evidence>
<keyword evidence="8" id="KW-1185">Reference proteome</keyword>
<dbReference type="Pfam" id="PF00249">
    <property type="entry name" value="Myb_DNA-binding"/>
    <property type="match status" value="2"/>
</dbReference>
<feature type="compositionally biased region" description="Polar residues" evidence="4">
    <location>
        <begin position="203"/>
        <end position="215"/>
    </location>
</feature>
<proteinExistence type="predicted"/>
<protein>
    <submittedName>
        <fullName evidence="7">Transcription termination factor 1</fullName>
    </submittedName>
</protein>
<dbReference type="InterPro" id="IPR001005">
    <property type="entry name" value="SANT/Myb"/>
</dbReference>
<dbReference type="Proteomes" id="UP000054630">
    <property type="component" value="Unassembled WGS sequence"/>
</dbReference>
<feature type="domain" description="Myb-like" evidence="5">
    <location>
        <begin position="407"/>
        <end position="472"/>
    </location>
</feature>
<dbReference type="SUPFAM" id="SSF46689">
    <property type="entry name" value="Homeodomain-like"/>
    <property type="match status" value="2"/>
</dbReference>
<evidence type="ECO:0000256" key="1">
    <source>
        <dbReference type="ARBA" id="ARBA00004123"/>
    </source>
</evidence>
<dbReference type="GO" id="GO:0005634">
    <property type="term" value="C:nucleus"/>
    <property type="evidence" value="ECO:0007669"/>
    <property type="project" value="UniProtKB-SubCell"/>
</dbReference>
<dbReference type="AlphaFoldDB" id="A0A0V0RU53"/>
<feature type="domain" description="HTH myb-type" evidence="6">
    <location>
        <begin position="407"/>
        <end position="476"/>
    </location>
</feature>
<dbReference type="InterPro" id="IPR051651">
    <property type="entry name" value="DMTF1_DNA-bind_reg"/>
</dbReference>
<gene>
    <name evidence="7" type="primary">TTF1</name>
    <name evidence="7" type="ORF">T07_2079</name>
</gene>
<dbReference type="PANTHER" id="PTHR46380:SF2">
    <property type="entry name" value="CYCLIN-D-BINDING MYB-LIKE TRANSCRIPTION FACTOR 1"/>
    <property type="match status" value="1"/>
</dbReference>
<dbReference type="OrthoDB" id="5784738at2759"/>
<dbReference type="PANTHER" id="PTHR46380">
    <property type="entry name" value="CYCLIN-D-BINDING MYB-LIKE TRANSCRIPTION FACTOR 1"/>
    <property type="match status" value="1"/>
</dbReference>
<comment type="caution">
    <text evidence="7">The sequence shown here is derived from an EMBL/GenBank/DDBJ whole genome shotgun (WGS) entry which is preliminary data.</text>
</comment>